<dbReference type="Proteomes" id="UP000321830">
    <property type="component" value="Unassembled WGS sequence"/>
</dbReference>
<evidence type="ECO:0000313" key="1">
    <source>
        <dbReference type="EMBL" id="GEL92613.1"/>
    </source>
</evidence>
<reference evidence="1 2" key="1">
    <citation type="submission" date="2019-07" db="EMBL/GenBank/DDBJ databases">
        <title>Whole genome shotgun sequence of Enterococcus villorum NBRC 100699.</title>
        <authorList>
            <person name="Hosoyama A."/>
            <person name="Uohara A."/>
            <person name="Ohji S."/>
            <person name="Ichikawa N."/>
        </authorList>
    </citation>
    <scope>NUCLEOTIDE SEQUENCE [LARGE SCALE GENOMIC DNA]</scope>
    <source>
        <strain evidence="1 2">NBRC 100699</strain>
    </source>
</reference>
<comment type="caution">
    <text evidence="1">The sequence shown here is derived from an EMBL/GenBank/DDBJ whole genome shotgun (WGS) entry which is preliminary data.</text>
</comment>
<name>A0A511J4H0_9ENTE</name>
<evidence type="ECO:0000313" key="2">
    <source>
        <dbReference type="Proteomes" id="UP000321830"/>
    </source>
</evidence>
<dbReference type="AlphaFoldDB" id="A0A511J4H0"/>
<sequence>MNINKPNTLLTRYPYLPLQDKTSFLRKIELFHFLLVFFIITVIDNKDVCRANAKIPIGAWFINEAFLHLSYMAKVEATLSKK</sequence>
<dbReference type="EMBL" id="BJWF01000028">
    <property type="protein sequence ID" value="GEL92613.1"/>
    <property type="molecule type" value="Genomic_DNA"/>
</dbReference>
<gene>
    <name evidence="1" type="ORF">EVI01_19500</name>
</gene>
<proteinExistence type="predicted"/>
<protein>
    <submittedName>
        <fullName evidence="1">Uncharacterized protein</fullName>
    </submittedName>
</protein>
<accession>A0A511J4H0</accession>
<organism evidence="1 2">
    <name type="scientific">Enterococcus villorum</name>
    <dbReference type="NCBI Taxonomy" id="112904"/>
    <lineage>
        <taxon>Bacteria</taxon>
        <taxon>Bacillati</taxon>
        <taxon>Bacillota</taxon>
        <taxon>Bacilli</taxon>
        <taxon>Lactobacillales</taxon>
        <taxon>Enterococcaceae</taxon>
        <taxon>Enterococcus</taxon>
    </lineage>
</organism>